<gene>
    <name evidence="1" type="ORF">TCLT_LOCUS3807</name>
</gene>
<evidence type="ECO:0000313" key="3">
    <source>
        <dbReference type="WBParaSite" id="TCLT_0000381801-mRNA-1"/>
    </source>
</evidence>
<dbReference type="Proteomes" id="UP000276776">
    <property type="component" value="Unassembled WGS sequence"/>
</dbReference>
<proteinExistence type="predicted"/>
<keyword evidence="2" id="KW-1185">Reference proteome</keyword>
<dbReference type="STRING" id="103827.A0A0N5CU89"/>
<dbReference type="WBParaSite" id="TCLT_0000381801-mRNA-1">
    <property type="protein sequence ID" value="TCLT_0000381801-mRNA-1"/>
    <property type="gene ID" value="TCLT_0000381801"/>
</dbReference>
<organism evidence="3">
    <name type="scientific">Thelazia callipaeda</name>
    <name type="common">Oriental eyeworm</name>
    <name type="synonym">Parasitic nematode</name>
    <dbReference type="NCBI Taxonomy" id="103827"/>
    <lineage>
        <taxon>Eukaryota</taxon>
        <taxon>Metazoa</taxon>
        <taxon>Ecdysozoa</taxon>
        <taxon>Nematoda</taxon>
        <taxon>Chromadorea</taxon>
        <taxon>Rhabditida</taxon>
        <taxon>Spirurina</taxon>
        <taxon>Spiruromorpha</taxon>
        <taxon>Thelazioidea</taxon>
        <taxon>Thelaziidae</taxon>
        <taxon>Thelazia</taxon>
    </lineage>
</organism>
<sequence length="259" mass="29185">MLSAAKNKSELLDICNEMLSAKAEEEKTEDSLRREREASLRKLLPSTDALEDVVIKLLDALIKHGQIAMAKSAFNTQLEVIKKVQPEQYKKYKKIPVDQLAVEAVMQQAKLAQLQPKTGNKLIDMLHENGIPIGNSLKGLEQAIKTQREIENTDPAEQIAKAILEKVQKQILPGIVANVIAGRNPFLIGSEHKGMMNPSAEDRMPRMQHEEALNLLRRRQLKKQILAGAKISLLRIILKNYQTTLQNIYASNEENRLDI</sequence>
<reference evidence="3" key="1">
    <citation type="submission" date="2017-02" db="UniProtKB">
        <authorList>
            <consortium name="WormBaseParasite"/>
        </authorList>
    </citation>
    <scope>IDENTIFICATION</scope>
</reference>
<name>A0A0N5CU89_THECL</name>
<dbReference type="AlphaFoldDB" id="A0A0N5CU89"/>
<dbReference type="EMBL" id="UYYF01004267">
    <property type="protein sequence ID" value="VDN00819.1"/>
    <property type="molecule type" value="Genomic_DNA"/>
</dbReference>
<evidence type="ECO:0000313" key="2">
    <source>
        <dbReference type="Proteomes" id="UP000276776"/>
    </source>
</evidence>
<dbReference type="OrthoDB" id="5871577at2759"/>
<reference evidence="1 2" key="2">
    <citation type="submission" date="2018-11" db="EMBL/GenBank/DDBJ databases">
        <authorList>
            <consortium name="Pathogen Informatics"/>
        </authorList>
    </citation>
    <scope>NUCLEOTIDE SEQUENCE [LARGE SCALE GENOMIC DNA]</scope>
</reference>
<accession>A0A0N5CU89</accession>
<protein>
    <submittedName>
        <fullName evidence="1 3">Uncharacterized protein</fullName>
    </submittedName>
</protein>
<evidence type="ECO:0000313" key="1">
    <source>
        <dbReference type="EMBL" id="VDN00819.1"/>
    </source>
</evidence>